<evidence type="ECO:0000259" key="10">
    <source>
        <dbReference type="PROSITE" id="PS51747"/>
    </source>
</evidence>
<dbReference type="PROSITE" id="PS51747">
    <property type="entry name" value="CYT_DCMP_DEAMINASES_2"/>
    <property type="match status" value="1"/>
</dbReference>
<dbReference type="InterPro" id="IPR028883">
    <property type="entry name" value="tRNA_aden_deaminase"/>
</dbReference>
<comment type="function">
    <text evidence="8">Catalyzes the deamination of adenosine to inosine at the wobble position 34 of tRNA(Arg2).</text>
</comment>
<comment type="cofactor">
    <cofactor evidence="8">
        <name>Zn(2+)</name>
        <dbReference type="ChEBI" id="CHEBI:29105"/>
    </cofactor>
    <text evidence="8">Binds 1 zinc ion per subunit.</text>
</comment>
<sequence>MAENSKSKNDEYFMRQAIKEARKAEALDEVPIGAVLVHDGKILARGHNLREKKQSSLAHAEIVTIEKACRKIGSWRLEDCVLYVTLEPCPMCAGAILQSRIAKVVYGAADPKGGSVGTCFNLYDIPGFNHYPEVLGGVLSEDCAMLLKTFFKQKRMKKNAQKEQKSTASSNPGQACQDAKK</sequence>
<feature type="active site" description="Proton donor" evidence="8">
    <location>
        <position position="61"/>
    </location>
</feature>
<dbReference type="GO" id="GO:0008270">
    <property type="term" value="F:zinc ion binding"/>
    <property type="evidence" value="ECO:0007669"/>
    <property type="project" value="UniProtKB-UniRule"/>
</dbReference>
<proteinExistence type="inferred from homology"/>
<comment type="subunit">
    <text evidence="2 8">Homodimer.</text>
</comment>
<evidence type="ECO:0000313" key="11">
    <source>
        <dbReference type="EMBL" id="RGR70281.1"/>
    </source>
</evidence>
<evidence type="ECO:0000256" key="1">
    <source>
        <dbReference type="ARBA" id="ARBA00010669"/>
    </source>
</evidence>
<keyword evidence="12" id="KW-1185">Reference proteome</keyword>
<dbReference type="HAMAP" id="MF_00972">
    <property type="entry name" value="tRNA_aden_deaminase"/>
    <property type="match status" value="1"/>
</dbReference>
<dbReference type="PANTHER" id="PTHR11079">
    <property type="entry name" value="CYTOSINE DEAMINASE FAMILY MEMBER"/>
    <property type="match status" value="1"/>
</dbReference>
<evidence type="ECO:0000256" key="5">
    <source>
        <dbReference type="ARBA" id="ARBA00022801"/>
    </source>
</evidence>
<dbReference type="EMBL" id="QRUP01000021">
    <property type="protein sequence ID" value="RGR70281.1"/>
    <property type="molecule type" value="Genomic_DNA"/>
</dbReference>
<reference evidence="11 12" key="1">
    <citation type="submission" date="2018-08" db="EMBL/GenBank/DDBJ databases">
        <title>A genome reference for cultivated species of the human gut microbiota.</title>
        <authorList>
            <person name="Zou Y."/>
            <person name="Xue W."/>
            <person name="Luo G."/>
        </authorList>
    </citation>
    <scope>NUCLEOTIDE SEQUENCE [LARGE SCALE GENOMIC DNA]</scope>
    <source>
        <strain evidence="11 12">AF24-29</strain>
    </source>
</reference>
<comment type="caution">
    <text evidence="11">The sequence shown here is derived from an EMBL/GenBank/DDBJ whole genome shotgun (WGS) entry which is preliminary data.</text>
</comment>
<dbReference type="InterPro" id="IPR016193">
    <property type="entry name" value="Cytidine_deaminase-like"/>
</dbReference>
<name>A0A412FQ62_9FIRM</name>
<protein>
    <recommendedName>
        <fullName evidence="8">tRNA-specific adenosine deaminase</fullName>
        <ecNumber evidence="8">3.5.4.33</ecNumber>
    </recommendedName>
</protein>
<evidence type="ECO:0000256" key="8">
    <source>
        <dbReference type="HAMAP-Rule" id="MF_00972"/>
    </source>
</evidence>
<dbReference type="InterPro" id="IPR002125">
    <property type="entry name" value="CMP_dCMP_dom"/>
</dbReference>
<comment type="similarity">
    <text evidence="1">Belongs to the cytidine and deoxycytidylate deaminase family. ADAT2 subfamily.</text>
</comment>
<keyword evidence="5 8" id="KW-0378">Hydrolase</keyword>
<evidence type="ECO:0000256" key="9">
    <source>
        <dbReference type="SAM" id="MobiDB-lite"/>
    </source>
</evidence>
<keyword evidence="3 8" id="KW-0819">tRNA processing</keyword>
<keyword evidence="4 8" id="KW-0479">Metal-binding</keyword>
<feature type="domain" description="CMP/dCMP-type deaminase" evidence="10">
    <location>
        <begin position="8"/>
        <end position="117"/>
    </location>
</feature>
<evidence type="ECO:0000256" key="7">
    <source>
        <dbReference type="ARBA" id="ARBA00048045"/>
    </source>
</evidence>
<dbReference type="GeneID" id="83016541"/>
<evidence type="ECO:0000256" key="3">
    <source>
        <dbReference type="ARBA" id="ARBA00022694"/>
    </source>
</evidence>
<feature type="binding site" evidence="8">
    <location>
        <position position="59"/>
    </location>
    <ligand>
        <name>Zn(2+)</name>
        <dbReference type="ChEBI" id="CHEBI:29105"/>
        <note>catalytic</note>
    </ligand>
</feature>
<dbReference type="FunFam" id="3.40.140.10:FF:000005">
    <property type="entry name" value="tRNA-specific adenosine deaminase"/>
    <property type="match status" value="1"/>
</dbReference>
<comment type="catalytic activity">
    <reaction evidence="7 8">
        <text>adenosine(34) in tRNA + H2O + H(+) = inosine(34) in tRNA + NH4(+)</text>
        <dbReference type="Rhea" id="RHEA:43168"/>
        <dbReference type="Rhea" id="RHEA-COMP:10373"/>
        <dbReference type="Rhea" id="RHEA-COMP:10374"/>
        <dbReference type="ChEBI" id="CHEBI:15377"/>
        <dbReference type="ChEBI" id="CHEBI:15378"/>
        <dbReference type="ChEBI" id="CHEBI:28938"/>
        <dbReference type="ChEBI" id="CHEBI:74411"/>
        <dbReference type="ChEBI" id="CHEBI:82852"/>
        <dbReference type="EC" id="3.5.4.33"/>
    </reaction>
</comment>
<evidence type="ECO:0000256" key="6">
    <source>
        <dbReference type="ARBA" id="ARBA00022833"/>
    </source>
</evidence>
<feature type="region of interest" description="Disordered" evidence="9">
    <location>
        <begin position="158"/>
        <end position="181"/>
    </location>
</feature>
<evidence type="ECO:0000313" key="12">
    <source>
        <dbReference type="Proteomes" id="UP000284178"/>
    </source>
</evidence>
<evidence type="ECO:0000256" key="2">
    <source>
        <dbReference type="ARBA" id="ARBA00011738"/>
    </source>
</evidence>
<dbReference type="CDD" id="cd01285">
    <property type="entry name" value="nucleoside_deaminase"/>
    <property type="match status" value="1"/>
</dbReference>
<dbReference type="Proteomes" id="UP000284178">
    <property type="component" value="Unassembled WGS sequence"/>
</dbReference>
<dbReference type="EC" id="3.5.4.33" evidence="8"/>
<feature type="binding site" evidence="8">
    <location>
        <position position="89"/>
    </location>
    <ligand>
        <name>Zn(2+)</name>
        <dbReference type="ChEBI" id="CHEBI:29105"/>
        <note>catalytic</note>
    </ligand>
</feature>
<dbReference type="PROSITE" id="PS00903">
    <property type="entry name" value="CYT_DCMP_DEAMINASES_1"/>
    <property type="match status" value="1"/>
</dbReference>
<dbReference type="GO" id="GO:0002100">
    <property type="term" value="P:tRNA wobble adenosine to inosine editing"/>
    <property type="evidence" value="ECO:0007669"/>
    <property type="project" value="UniProtKB-UniRule"/>
</dbReference>
<dbReference type="GO" id="GO:0052717">
    <property type="term" value="F:tRNA-specific adenosine-34 deaminase activity"/>
    <property type="evidence" value="ECO:0007669"/>
    <property type="project" value="UniProtKB-UniRule"/>
</dbReference>
<dbReference type="Gene3D" id="3.40.140.10">
    <property type="entry name" value="Cytidine Deaminase, domain 2"/>
    <property type="match status" value="1"/>
</dbReference>
<dbReference type="InterPro" id="IPR058535">
    <property type="entry name" value="MafB19-deam"/>
</dbReference>
<feature type="binding site" evidence="8">
    <location>
        <position position="92"/>
    </location>
    <ligand>
        <name>Zn(2+)</name>
        <dbReference type="ChEBI" id="CHEBI:29105"/>
        <note>catalytic</note>
    </ligand>
</feature>
<dbReference type="NCBIfam" id="NF008113">
    <property type="entry name" value="PRK10860.1"/>
    <property type="match status" value="1"/>
</dbReference>
<gene>
    <name evidence="8" type="primary">tadA</name>
    <name evidence="11" type="ORF">DWY25_14155</name>
</gene>
<organism evidence="11 12">
    <name type="scientific">Holdemania filiformis</name>
    <dbReference type="NCBI Taxonomy" id="61171"/>
    <lineage>
        <taxon>Bacteria</taxon>
        <taxon>Bacillati</taxon>
        <taxon>Bacillota</taxon>
        <taxon>Erysipelotrichia</taxon>
        <taxon>Erysipelotrichales</taxon>
        <taxon>Erysipelotrichaceae</taxon>
        <taxon>Holdemania</taxon>
    </lineage>
</organism>
<dbReference type="RefSeq" id="WP_117895787.1">
    <property type="nucleotide sequence ID" value="NZ_CABJCV010000021.1"/>
</dbReference>
<evidence type="ECO:0000256" key="4">
    <source>
        <dbReference type="ARBA" id="ARBA00022723"/>
    </source>
</evidence>
<keyword evidence="6 8" id="KW-0862">Zinc</keyword>
<dbReference type="SUPFAM" id="SSF53927">
    <property type="entry name" value="Cytidine deaminase-like"/>
    <property type="match status" value="1"/>
</dbReference>
<dbReference type="InterPro" id="IPR016192">
    <property type="entry name" value="APOBEC/CMP_deaminase_Zn-bd"/>
</dbReference>
<dbReference type="AlphaFoldDB" id="A0A412FQ62"/>
<dbReference type="Pfam" id="PF14437">
    <property type="entry name" value="MafB19-deam"/>
    <property type="match status" value="1"/>
</dbReference>
<dbReference type="PANTHER" id="PTHR11079:SF202">
    <property type="entry name" value="TRNA-SPECIFIC ADENOSINE DEAMINASE"/>
    <property type="match status" value="1"/>
</dbReference>
<accession>A0A412FQ62</accession>